<gene>
    <name evidence="11" type="ORF">A5892_15720</name>
</gene>
<feature type="transmembrane region" description="Helical" evidence="10">
    <location>
        <begin position="203"/>
        <end position="224"/>
    </location>
</feature>
<reference evidence="11 12" key="1">
    <citation type="submission" date="2016-04" db="EMBL/GenBank/DDBJ databases">
        <title>Complete Genome Sequence of Halotalea alkalilenta IHB B 13600.</title>
        <authorList>
            <person name="Swarnkar M.K."/>
            <person name="Sharma A."/>
            <person name="Kaushal K."/>
            <person name="Soni R."/>
            <person name="Rana S."/>
            <person name="Singh A.K."/>
            <person name="Gulati A."/>
        </authorList>
    </citation>
    <scope>NUCLEOTIDE SEQUENCE [LARGE SCALE GENOMIC DNA]</scope>
    <source>
        <strain evidence="11 12">IHB B 13600</strain>
    </source>
</reference>
<feature type="transmembrane region" description="Helical" evidence="10">
    <location>
        <begin position="274"/>
        <end position="297"/>
    </location>
</feature>
<dbReference type="PRINTS" id="PR00949">
    <property type="entry name" value="TYPE3IMAPROT"/>
</dbReference>
<dbReference type="PANTHER" id="PTHR30161">
    <property type="entry name" value="FLAGELLAR EXPORT PROTEIN, MEMBRANE FLHA SUBUNIT-RELATED"/>
    <property type="match status" value="1"/>
</dbReference>
<evidence type="ECO:0000256" key="7">
    <source>
        <dbReference type="ARBA" id="ARBA00022989"/>
    </source>
</evidence>
<feature type="transmembrane region" description="Helical" evidence="10">
    <location>
        <begin position="44"/>
        <end position="63"/>
    </location>
</feature>
<organism evidence="11 12">
    <name type="scientific">Halotalea alkalilenta</name>
    <dbReference type="NCBI Taxonomy" id="376489"/>
    <lineage>
        <taxon>Bacteria</taxon>
        <taxon>Pseudomonadati</taxon>
        <taxon>Pseudomonadota</taxon>
        <taxon>Gammaproteobacteria</taxon>
        <taxon>Oceanospirillales</taxon>
        <taxon>Halomonadaceae</taxon>
        <taxon>Halotalea</taxon>
    </lineage>
</organism>
<dbReference type="InterPro" id="IPR006302">
    <property type="entry name" value="T3SS_HrcV"/>
</dbReference>
<dbReference type="InterPro" id="IPR001712">
    <property type="entry name" value="T3SS_FHIPEP"/>
</dbReference>
<dbReference type="GO" id="GO:0009306">
    <property type="term" value="P:protein secretion"/>
    <property type="evidence" value="ECO:0007669"/>
    <property type="project" value="InterPro"/>
</dbReference>
<dbReference type="InterPro" id="IPR042193">
    <property type="entry name" value="FHIPEP_3"/>
</dbReference>
<dbReference type="Proteomes" id="UP000077875">
    <property type="component" value="Chromosome"/>
</dbReference>
<keyword evidence="5" id="KW-0997">Cell inner membrane</keyword>
<name>A0A172YHS6_9GAMM</name>
<dbReference type="InterPro" id="IPR042194">
    <property type="entry name" value="FHIPEP_1"/>
</dbReference>
<evidence type="ECO:0000313" key="12">
    <source>
        <dbReference type="Proteomes" id="UP000077875"/>
    </source>
</evidence>
<comment type="similarity">
    <text evidence="2">Belongs to the FHIPEP (flagella/HR/invasion proteins export pore) family.</text>
</comment>
<dbReference type="STRING" id="376489.A5892_15720"/>
<keyword evidence="4" id="KW-1003">Cell membrane</keyword>
<feature type="transmembrane region" description="Helical" evidence="10">
    <location>
        <begin position="20"/>
        <end position="38"/>
    </location>
</feature>
<dbReference type="AlphaFoldDB" id="A0A172YHS6"/>
<evidence type="ECO:0000256" key="1">
    <source>
        <dbReference type="ARBA" id="ARBA00004429"/>
    </source>
</evidence>
<keyword evidence="3" id="KW-0813">Transport</keyword>
<evidence type="ECO:0000256" key="10">
    <source>
        <dbReference type="SAM" id="Phobius"/>
    </source>
</evidence>
<dbReference type="Gene3D" id="1.10.8.540">
    <property type="entry name" value="FHIPEP family, domain 3"/>
    <property type="match status" value="1"/>
</dbReference>
<accession>A0A172YHS6</accession>
<dbReference type="PANTHER" id="PTHR30161:SF2">
    <property type="entry name" value="INVASION PROTEIN INVA"/>
    <property type="match status" value="1"/>
</dbReference>
<dbReference type="EMBL" id="CP015243">
    <property type="protein sequence ID" value="ANF58737.1"/>
    <property type="molecule type" value="Genomic_DNA"/>
</dbReference>
<comment type="subcellular location">
    <subcellularLocation>
        <location evidence="1">Cell inner membrane</location>
        <topology evidence="1">Multi-pass membrane protein</topology>
    </subcellularLocation>
</comment>
<feature type="transmembrane region" description="Helical" evidence="10">
    <location>
        <begin position="244"/>
        <end position="262"/>
    </location>
</feature>
<dbReference type="Gene3D" id="3.40.30.60">
    <property type="entry name" value="FHIPEP family, domain 1"/>
    <property type="match status" value="1"/>
</dbReference>
<dbReference type="Gene3D" id="3.40.50.12790">
    <property type="entry name" value="FHIPEP family, domain 4"/>
    <property type="match status" value="1"/>
</dbReference>
<keyword evidence="12" id="KW-1185">Reference proteome</keyword>
<dbReference type="NCBIfam" id="TIGR01399">
    <property type="entry name" value="hrcV"/>
    <property type="match status" value="1"/>
</dbReference>
<feature type="transmembrane region" description="Helical" evidence="10">
    <location>
        <begin position="107"/>
        <end position="133"/>
    </location>
</feature>
<dbReference type="PIRSF" id="PIRSF005419">
    <property type="entry name" value="FlhA"/>
    <property type="match status" value="1"/>
</dbReference>
<dbReference type="KEGG" id="haa:A5892_15720"/>
<evidence type="ECO:0000256" key="4">
    <source>
        <dbReference type="ARBA" id="ARBA00022475"/>
    </source>
</evidence>
<proteinExistence type="inferred from homology"/>
<dbReference type="Pfam" id="PF00771">
    <property type="entry name" value="FHIPEP"/>
    <property type="match status" value="1"/>
</dbReference>
<dbReference type="InterPro" id="IPR042196">
    <property type="entry name" value="FHIPEP_4"/>
</dbReference>
<evidence type="ECO:0000256" key="3">
    <source>
        <dbReference type="ARBA" id="ARBA00022448"/>
    </source>
</evidence>
<protein>
    <submittedName>
        <fullName evidence="11">EscV/YscV/HrcV family type III secretion system export apparatus protein</fullName>
    </submittedName>
</protein>
<keyword evidence="8 10" id="KW-0472">Membrane</keyword>
<evidence type="ECO:0000256" key="8">
    <source>
        <dbReference type="ARBA" id="ARBA00023136"/>
    </source>
</evidence>
<dbReference type="GO" id="GO:0005886">
    <property type="term" value="C:plasma membrane"/>
    <property type="evidence" value="ECO:0007669"/>
    <property type="project" value="UniProtKB-SubCell"/>
</dbReference>
<keyword evidence="6 10" id="KW-0812">Transmembrane</keyword>
<evidence type="ECO:0000256" key="2">
    <source>
        <dbReference type="ARBA" id="ARBA00008835"/>
    </source>
</evidence>
<feature type="region of interest" description="Disordered" evidence="9">
    <location>
        <begin position="331"/>
        <end position="362"/>
    </location>
</feature>
<evidence type="ECO:0000256" key="5">
    <source>
        <dbReference type="ARBA" id="ARBA00022519"/>
    </source>
</evidence>
<evidence type="ECO:0000313" key="11">
    <source>
        <dbReference type="EMBL" id="ANF58737.1"/>
    </source>
</evidence>
<sequence length="714" mass="77453">MTLLDQLNRLALRAAQRSDIVIACFMVLAVVMMIIPLPTALVDLLIGLNIGISLLILVVAFYVTHPVEFSSLPSIILLATLFRLALSITTTRLILLDADAGHIVSAFGHFVIAGEVVIGMVVFLIITVAQFLVITKGAERVAEVAARFILDAMPGKQMSIDNDLRNGDIDAAQARTRRQRLERESHLYGAMDGAMKFVKGDAIACLVILFVNLIGGLLIGMLKHGMPFSAAVETYSLLTVGDGLVAQIPALMVSVAAGTVVTRVGSDKDLGSEIVGQLGASSRALGLTAAILFALAWIPGFSAFVFLSLSAALGFAAWVIARRSTVEEASITPLSATGETAPSPTEERQPAPPPAPSEAQAAPAPVHRRLMLVIGGATLDAHRQAAIAAAVERHRSRTSELLGIDFPTVGLRHGGDEMQGQFAITLDEVPVTRGELPEGQLLLDDDPLALDMLSLSSRERPPLFGRRAQHWIDADHRAQLEQAGIAYLDDEEVLGRCVAQTLRRYAGEFIGIQETRQLLSAMESDYAELVGEAVRVLSLQRIAEVLRGLAADGVPLRALRAILEAMVAWGPLETQTPVLIERIRSSLARQICHHHAQPDRILPAWVMTRHAEECLRGSRQGNQAALKSNPMRELHDWFTQRLRDLDPAIDPVVVIAADLRQAFQQWMHRSSLDLPVLSWREIAPEFDLQALDQVRIGLADDSQPRQGAANVAER</sequence>
<feature type="transmembrane region" description="Helical" evidence="10">
    <location>
        <begin position="75"/>
        <end position="95"/>
    </location>
</feature>
<evidence type="ECO:0000256" key="6">
    <source>
        <dbReference type="ARBA" id="ARBA00022692"/>
    </source>
</evidence>
<keyword evidence="7 10" id="KW-1133">Transmembrane helix</keyword>
<dbReference type="RefSeq" id="WP_064123592.1">
    <property type="nucleotide sequence ID" value="NZ_CP015243.1"/>
</dbReference>
<evidence type="ECO:0000256" key="9">
    <source>
        <dbReference type="SAM" id="MobiDB-lite"/>
    </source>
</evidence>